<evidence type="ECO:0000256" key="3">
    <source>
        <dbReference type="ARBA" id="ARBA00022777"/>
    </source>
</evidence>
<dbReference type="InterPro" id="IPR000850">
    <property type="entry name" value="Adenylat/UMP-CMP_kin"/>
</dbReference>
<evidence type="ECO:0000313" key="4">
    <source>
        <dbReference type="EMBL" id="SUZ74686.1"/>
    </source>
</evidence>
<proteinExistence type="inferred from homology"/>
<keyword evidence="3" id="KW-0418">Kinase</keyword>
<dbReference type="PROSITE" id="PS00113">
    <property type="entry name" value="ADENYLATE_KINASE"/>
    <property type="match status" value="1"/>
</dbReference>
<name>A0A381Q5Q2_9ZZZZ</name>
<evidence type="ECO:0008006" key="5">
    <source>
        <dbReference type="Google" id="ProtNLM"/>
    </source>
</evidence>
<protein>
    <recommendedName>
        <fullName evidence="5">Adenylate kinase active site lid domain-containing protein</fullName>
    </recommendedName>
</protein>
<gene>
    <name evidence="4" type="ORF">METZ01_LOCUS27540</name>
</gene>
<dbReference type="GO" id="GO:0004017">
    <property type="term" value="F:AMP kinase activity"/>
    <property type="evidence" value="ECO:0007669"/>
    <property type="project" value="InterPro"/>
</dbReference>
<reference evidence="4" key="1">
    <citation type="submission" date="2018-05" db="EMBL/GenBank/DDBJ databases">
        <authorList>
            <person name="Lanie J.A."/>
            <person name="Ng W.-L."/>
            <person name="Kazmierczak K.M."/>
            <person name="Andrzejewski T.M."/>
            <person name="Davidsen T.M."/>
            <person name="Wayne K.J."/>
            <person name="Tettelin H."/>
            <person name="Glass J.I."/>
            <person name="Rusch D."/>
            <person name="Podicherti R."/>
            <person name="Tsui H.-C.T."/>
            <person name="Winkler M.E."/>
        </authorList>
    </citation>
    <scope>NUCLEOTIDE SEQUENCE</scope>
</reference>
<dbReference type="PANTHER" id="PTHR23359">
    <property type="entry name" value="NUCLEOTIDE KINASE"/>
    <property type="match status" value="1"/>
</dbReference>
<keyword evidence="1" id="KW-0808">Transferase</keyword>
<dbReference type="Pfam" id="PF00406">
    <property type="entry name" value="ADK"/>
    <property type="match status" value="1"/>
</dbReference>
<dbReference type="CDD" id="cd01428">
    <property type="entry name" value="ADK"/>
    <property type="match status" value="1"/>
</dbReference>
<organism evidence="4">
    <name type="scientific">marine metagenome</name>
    <dbReference type="NCBI Taxonomy" id="408172"/>
    <lineage>
        <taxon>unclassified sequences</taxon>
        <taxon>metagenomes</taxon>
        <taxon>ecological metagenomes</taxon>
    </lineage>
</organism>
<dbReference type="InterPro" id="IPR033690">
    <property type="entry name" value="Adenylat_kinase_CS"/>
</dbReference>
<dbReference type="Gene3D" id="3.40.50.300">
    <property type="entry name" value="P-loop containing nucleotide triphosphate hydrolases"/>
    <property type="match status" value="1"/>
</dbReference>
<evidence type="ECO:0000256" key="2">
    <source>
        <dbReference type="ARBA" id="ARBA00022741"/>
    </source>
</evidence>
<evidence type="ECO:0000256" key="1">
    <source>
        <dbReference type="ARBA" id="ARBA00022679"/>
    </source>
</evidence>
<dbReference type="PRINTS" id="PR00094">
    <property type="entry name" value="ADENYLTKNASE"/>
</dbReference>
<sequence>MTLNMVMLGPPGAGKGTQAERFAEDHGLLKISTGDILREAVESGTELGLLAKAIMDKGGLVSDEIMIGIVRDRLARTDAKPGVVLDGFPRTVAQAVALDEILEDRDDLFVIDLVVAEEELVKRLSARRVCGQCGATYPSAGLDGNCERCDGKLVQRSDDCESVVRERLKVYARDTEPLLHHYSGRLNFASIDGAQSPEVVGCEVKAIIESKATEVSLEETAKESPQ</sequence>
<dbReference type="AlphaFoldDB" id="A0A381Q5Q2"/>
<dbReference type="SUPFAM" id="SSF52540">
    <property type="entry name" value="P-loop containing nucleoside triphosphate hydrolases"/>
    <property type="match status" value="1"/>
</dbReference>
<dbReference type="NCBIfam" id="NF001381">
    <property type="entry name" value="PRK00279.1-3"/>
    <property type="match status" value="1"/>
</dbReference>
<dbReference type="InterPro" id="IPR027417">
    <property type="entry name" value="P-loop_NTPase"/>
</dbReference>
<dbReference type="EMBL" id="UINC01001219">
    <property type="protein sequence ID" value="SUZ74686.1"/>
    <property type="molecule type" value="Genomic_DNA"/>
</dbReference>
<dbReference type="HAMAP" id="MF_00235">
    <property type="entry name" value="Adenylate_kinase_Adk"/>
    <property type="match status" value="1"/>
</dbReference>
<dbReference type="NCBIfam" id="NF011100">
    <property type="entry name" value="PRK14527.1"/>
    <property type="match status" value="1"/>
</dbReference>
<accession>A0A381Q5Q2</accession>
<dbReference type="InterPro" id="IPR006259">
    <property type="entry name" value="Adenyl_kin_sub"/>
</dbReference>
<dbReference type="GO" id="GO:0005524">
    <property type="term" value="F:ATP binding"/>
    <property type="evidence" value="ECO:0007669"/>
    <property type="project" value="InterPro"/>
</dbReference>
<dbReference type="NCBIfam" id="TIGR01351">
    <property type="entry name" value="adk"/>
    <property type="match status" value="1"/>
</dbReference>
<keyword evidence="2" id="KW-0547">Nucleotide-binding</keyword>